<dbReference type="Proteomes" id="UP000762676">
    <property type="component" value="Unassembled WGS sequence"/>
</dbReference>
<accession>A0AAV4HZ10</accession>
<organism evidence="1 2">
    <name type="scientific">Elysia marginata</name>
    <dbReference type="NCBI Taxonomy" id="1093978"/>
    <lineage>
        <taxon>Eukaryota</taxon>
        <taxon>Metazoa</taxon>
        <taxon>Spiralia</taxon>
        <taxon>Lophotrochozoa</taxon>
        <taxon>Mollusca</taxon>
        <taxon>Gastropoda</taxon>
        <taxon>Heterobranchia</taxon>
        <taxon>Euthyneura</taxon>
        <taxon>Panpulmonata</taxon>
        <taxon>Sacoglossa</taxon>
        <taxon>Placobranchoidea</taxon>
        <taxon>Plakobranchidae</taxon>
        <taxon>Elysia</taxon>
    </lineage>
</organism>
<keyword evidence="2" id="KW-1185">Reference proteome</keyword>
<name>A0AAV4HZ10_9GAST</name>
<dbReference type="AlphaFoldDB" id="A0AAV4HZ10"/>
<evidence type="ECO:0000313" key="2">
    <source>
        <dbReference type="Proteomes" id="UP000762676"/>
    </source>
</evidence>
<evidence type="ECO:0000313" key="1">
    <source>
        <dbReference type="EMBL" id="GFS02671.1"/>
    </source>
</evidence>
<proteinExistence type="predicted"/>
<comment type="caution">
    <text evidence="1">The sequence shown here is derived from an EMBL/GenBank/DDBJ whole genome shotgun (WGS) entry which is preliminary data.</text>
</comment>
<dbReference type="EMBL" id="BMAT01009249">
    <property type="protein sequence ID" value="GFS02671.1"/>
    <property type="molecule type" value="Genomic_DNA"/>
</dbReference>
<gene>
    <name evidence="1" type="ORF">ElyMa_004612700</name>
</gene>
<protein>
    <submittedName>
        <fullName evidence="1">Craniofacial development protein 2-like</fullName>
    </submittedName>
</protein>
<reference evidence="1 2" key="1">
    <citation type="journal article" date="2021" name="Elife">
        <title>Chloroplast acquisition without the gene transfer in kleptoplastic sea slugs, Plakobranchus ocellatus.</title>
        <authorList>
            <person name="Maeda T."/>
            <person name="Takahashi S."/>
            <person name="Yoshida T."/>
            <person name="Shimamura S."/>
            <person name="Takaki Y."/>
            <person name="Nagai Y."/>
            <person name="Toyoda A."/>
            <person name="Suzuki Y."/>
            <person name="Arimoto A."/>
            <person name="Ishii H."/>
            <person name="Satoh N."/>
            <person name="Nishiyama T."/>
            <person name="Hasebe M."/>
            <person name="Maruyama T."/>
            <person name="Minagawa J."/>
            <person name="Obokata J."/>
            <person name="Shigenobu S."/>
        </authorList>
    </citation>
    <scope>NUCLEOTIDE SEQUENCE [LARGE SCALE GENOMIC DNA]</scope>
</reference>
<sequence>MTGGDESREEVSTQTAGLLKPKQPTRIGVWNVRTLYQTGKLAQTIKEMKNYALELLGIAEARWTKTGTQSGPCRGDSGITEDKEDRIDYTWNMESIIEDRKQIKKKILDTKSPRLKERFCSQYKEKDIEVKRAARKDKRNYIEALAQEAQNAAELGDMKSVYVFT</sequence>